<dbReference type="PANTHER" id="PTHR45033:SF2">
    <property type="entry name" value="ZINC-TYPE ALCOHOL DEHYDROGENASE-LIKE PROTEIN C1773.06C"/>
    <property type="match status" value="1"/>
</dbReference>
<dbReference type="SUPFAM" id="SSF50129">
    <property type="entry name" value="GroES-like"/>
    <property type="match status" value="1"/>
</dbReference>
<dbReference type="Gene3D" id="3.90.180.10">
    <property type="entry name" value="Medium-chain alcohol dehydrogenases, catalytic domain"/>
    <property type="match status" value="1"/>
</dbReference>
<evidence type="ECO:0000256" key="1">
    <source>
        <dbReference type="SAM" id="SignalP"/>
    </source>
</evidence>
<feature type="non-terminal residue" evidence="3">
    <location>
        <position position="1"/>
    </location>
</feature>
<dbReference type="InterPro" id="IPR011032">
    <property type="entry name" value="GroES-like_sf"/>
</dbReference>
<name>A0A9N9EA16_9GLOM</name>
<dbReference type="Proteomes" id="UP000789405">
    <property type="component" value="Unassembled WGS sequence"/>
</dbReference>
<evidence type="ECO:0000259" key="2">
    <source>
        <dbReference type="Pfam" id="PF08240"/>
    </source>
</evidence>
<feature type="signal peptide" evidence="1">
    <location>
        <begin position="1"/>
        <end position="19"/>
    </location>
</feature>
<dbReference type="PANTHER" id="PTHR45033">
    <property type="match status" value="1"/>
</dbReference>
<sequence length="126" mass="14163">MPKITIITLYIIILLSYQSQEGPKVTFKERPEKEVSHGYARVKILAASLNHRDEWIRHGFYKLGDNYIMGSDACGIVEEVKDEKYVVLGPDDGTFREKIVVQSKNLVVKPVNLTPEQAATMSIAGL</sequence>
<gene>
    <name evidence="3" type="ORF">DERYTH_LOCUS10954</name>
</gene>
<dbReference type="EMBL" id="CAJVPY010006603">
    <property type="protein sequence ID" value="CAG8665820.1"/>
    <property type="molecule type" value="Genomic_DNA"/>
</dbReference>
<organism evidence="3 4">
    <name type="scientific">Dentiscutata erythropus</name>
    <dbReference type="NCBI Taxonomy" id="1348616"/>
    <lineage>
        <taxon>Eukaryota</taxon>
        <taxon>Fungi</taxon>
        <taxon>Fungi incertae sedis</taxon>
        <taxon>Mucoromycota</taxon>
        <taxon>Glomeromycotina</taxon>
        <taxon>Glomeromycetes</taxon>
        <taxon>Diversisporales</taxon>
        <taxon>Gigasporaceae</taxon>
        <taxon>Dentiscutata</taxon>
    </lineage>
</organism>
<dbReference type="InterPro" id="IPR052711">
    <property type="entry name" value="Zinc_ADH-like"/>
</dbReference>
<protein>
    <submittedName>
        <fullName evidence="3">24660_t:CDS:1</fullName>
    </submittedName>
</protein>
<feature type="domain" description="Alcohol dehydrogenase-like N-terminal" evidence="2">
    <location>
        <begin position="38"/>
        <end position="83"/>
    </location>
</feature>
<accession>A0A9N9EA16</accession>
<evidence type="ECO:0000313" key="4">
    <source>
        <dbReference type="Proteomes" id="UP000789405"/>
    </source>
</evidence>
<evidence type="ECO:0000313" key="3">
    <source>
        <dbReference type="EMBL" id="CAG8665820.1"/>
    </source>
</evidence>
<comment type="caution">
    <text evidence="3">The sequence shown here is derived from an EMBL/GenBank/DDBJ whole genome shotgun (WGS) entry which is preliminary data.</text>
</comment>
<keyword evidence="1" id="KW-0732">Signal</keyword>
<dbReference type="AlphaFoldDB" id="A0A9N9EA16"/>
<dbReference type="InterPro" id="IPR013154">
    <property type="entry name" value="ADH-like_N"/>
</dbReference>
<feature type="chain" id="PRO_5040202281" evidence="1">
    <location>
        <begin position="20"/>
        <end position="126"/>
    </location>
</feature>
<dbReference type="OrthoDB" id="9992527at2759"/>
<reference evidence="3" key="1">
    <citation type="submission" date="2021-06" db="EMBL/GenBank/DDBJ databases">
        <authorList>
            <person name="Kallberg Y."/>
            <person name="Tangrot J."/>
            <person name="Rosling A."/>
        </authorList>
    </citation>
    <scope>NUCLEOTIDE SEQUENCE</scope>
    <source>
        <strain evidence="3">MA453B</strain>
    </source>
</reference>
<proteinExistence type="predicted"/>
<dbReference type="Pfam" id="PF08240">
    <property type="entry name" value="ADH_N"/>
    <property type="match status" value="1"/>
</dbReference>
<keyword evidence="4" id="KW-1185">Reference proteome</keyword>